<feature type="compositionally biased region" description="Basic and acidic residues" evidence="1">
    <location>
        <begin position="42"/>
        <end position="57"/>
    </location>
</feature>
<sequence>MSASAAPANTSRSRTQARKKVNDDASYFGPPSTNGPSGTKRQAADKADTPVKKDVVENDPRKSLVDFHKLSIATLHRYMIQFDIIPGVYPSPLSPEDPPAPPTLCDPQRQPSRGPSPPALTPANRPRRDPKEAQNRRRSSRLVEEEPRSRTPILADVVELHSVLATIVERHFREVNSINNREVDILAAFMCAVGKSKDKGKTV</sequence>
<reference evidence="2 3" key="1">
    <citation type="submission" date="2020-01" db="EMBL/GenBank/DDBJ databases">
        <authorList>
            <person name="Gupta K D."/>
        </authorList>
    </citation>
    <scope>NUCLEOTIDE SEQUENCE [LARGE SCALE GENOMIC DNA]</scope>
</reference>
<gene>
    <name evidence="2" type="ORF">AAE3_LOCUS13652</name>
</gene>
<dbReference type="AlphaFoldDB" id="A0A8S0WJS5"/>
<feature type="region of interest" description="Disordered" evidence="1">
    <location>
        <begin position="91"/>
        <end position="148"/>
    </location>
</feature>
<organism evidence="2 3">
    <name type="scientific">Cyclocybe aegerita</name>
    <name type="common">Black poplar mushroom</name>
    <name type="synonym">Agrocybe aegerita</name>
    <dbReference type="NCBI Taxonomy" id="1973307"/>
    <lineage>
        <taxon>Eukaryota</taxon>
        <taxon>Fungi</taxon>
        <taxon>Dikarya</taxon>
        <taxon>Basidiomycota</taxon>
        <taxon>Agaricomycotina</taxon>
        <taxon>Agaricomycetes</taxon>
        <taxon>Agaricomycetidae</taxon>
        <taxon>Agaricales</taxon>
        <taxon>Agaricineae</taxon>
        <taxon>Bolbitiaceae</taxon>
        <taxon>Cyclocybe</taxon>
    </lineage>
</organism>
<accession>A0A8S0WJS5</accession>
<feature type="compositionally biased region" description="Polar residues" evidence="1">
    <location>
        <begin position="31"/>
        <end position="40"/>
    </location>
</feature>
<dbReference type="OrthoDB" id="3361956at2759"/>
<evidence type="ECO:0000313" key="2">
    <source>
        <dbReference type="EMBL" id="CAA7271411.1"/>
    </source>
</evidence>
<feature type="region of interest" description="Disordered" evidence="1">
    <location>
        <begin position="1"/>
        <end position="57"/>
    </location>
</feature>
<evidence type="ECO:0000256" key="1">
    <source>
        <dbReference type="SAM" id="MobiDB-lite"/>
    </source>
</evidence>
<name>A0A8S0WJS5_CYCAE</name>
<evidence type="ECO:0008006" key="4">
    <source>
        <dbReference type="Google" id="ProtNLM"/>
    </source>
</evidence>
<keyword evidence="3" id="KW-1185">Reference proteome</keyword>
<feature type="compositionally biased region" description="Basic and acidic residues" evidence="1">
    <location>
        <begin position="126"/>
        <end position="148"/>
    </location>
</feature>
<proteinExistence type="predicted"/>
<feature type="compositionally biased region" description="Pro residues" evidence="1">
    <location>
        <begin position="92"/>
        <end position="104"/>
    </location>
</feature>
<dbReference type="EMBL" id="CACVBS010000109">
    <property type="protein sequence ID" value="CAA7271411.1"/>
    <property type="molecule type" value="Genomic_DNA"/>
</dbReference>
<protein>
    <recommendedName>
        <fullName evidence="4">Histone deacetylase complex subunit SAP30 Sin3 binding domain-containing protein</fullName>
    </recommendedName>
</protein>
<feature type="compositionally biased region" description="Polar residues" evidence="1">
    <location>
        <begin position="1"/>
        <end position="14"/>
    </location>
</feature>
<comment type="caution">
    <text evidence="2">The sequence shown here is derived from an EMBL/GenBank/DDBJ whole genome shotgun (WGS) entry which is preliminary data.</text>
</comment>
<evidence type="ECO:0000313" key="3">
    <source>
        <dbReference type="Proteomes" id="UP000467700"/>
    </source>
</evidence>
<dbReference type="Proteomes" id="UP000467700">
    <property type="component" value="Unassembled WGS sequence"/>
</dbReference>